<dbReference type="GO" id="GO:0034080">
    <property type="term" value="P:CENP-A containing chromatin assembly"/>
    <property type="evidence" value="ECO:0007669"/>
    <property type="project" value="TreeGrafter"/>
</dbReference>
<dbReference type="KEGG" id="tpv:TP03_0452"/>
<dbReference type="RefSeq" id="XP_763472.1">
    <property type="nucleotide sequence ID" value="XM_758379.1"/>
</dbReference>
<dbReference type="SUPFAM" id="SSF48452">
    <property type="entry name" value="TPR-like"/>
    <property type="match status" value="1"/>
</dbReference>
<gene>
    <name evidence="8" type="ordered locus">TP03_0452</name>
</gene>
<keyword evidence="4" id="KW-0802">TPR repeat</keyword>
<keyword evidence="3" id="KW-0677">Repeat</keyword>
<dbReference type="GO" id="GO:0042393">
    <property type="term" value="F:histone binding"/>
    <property type="evidence" value="ECO:0007669"/>
    <property type="project" value="TreeGrafter"/>
</dbReference>
<dbReference type="STRING" id="5875.Q4MZR0"/>
<keyword evidence="9" id="KW-1185">Reference proteome</keyword>
<sequence length="316" mass="36126">MSDPEVSEESEYESMSVDELFERGKSLFKDKKYLESTEFFSRALERKSGDDPLHYSLRNYYLWYADSLLTNEEQSSNIFSSNVDEGSDSTLPSAETVLEAAKTSENNQNDEMLAFEMFQFGYECFMNYFKHLETNNEVPEQDDVLDASYCLVRLGDIFYTNHQFEMSSKDYENAIKLREKHGLSPKHLASLYISLAQSQMFNGKLKESLETFSKSRELLEELLEEEGEDTEVLKNTLEDVTIQIEDLEKLISESSNTGDEVAKGSQSNAASLIPKTTSSFDKRQLDTSVVKTRVVDINVGDVVGKKRRVDLSKVYE</sequence>
<reference evidence="8 9" key="1">
    <citation type="journal article" date="2005" name="Science">
        <title>Genome sequence of Theileria parva, a bovine pathogen that transforms lymphocytes.</title>
        <authorList>
            <person name="Gardner M.J."/>
            <person name="Bishop R."/>
            <person name="Shah T."/>
            <person name="de Villiers E.P."/>
            <person name="Carlton J.M."/>
            <person name="Hall N."/>
            <person name="Ren Q."/>
            <person name="Paulsen I.T."/>
            <person name="Pain A."/>
            <person name="Berriman M."/>
            <person name="Wilson R.J.M."/>
            <person name="Sato S."/>
            <person name="Ralph S.A."/>
            <person name="Mann D.J."/>
            <person name="Xiong Z."/>
            <person name="Shallom S.J."/>
            <person name="Weidman J."/>
            <person name="Jiang L."/>
            <person name="Lynn J."/>
            <person name="Weaver B."/>
            <person name="Shoaibi A."/>
            <person name="Domingo A.R."/>
            <person name="Wasawo D."/>
            <person name="Crabtree J."/>
            <person name="Wortman J.R."/>
            <person name="Haas B."/>
            <person name="Angiuoli S.V."/>
            <person name="Creasy T.H."/>
            <person name="Lu C."/>
            <person name="Suh B."/>
            <person name="Silva J.C."/>
            <person name="Utterback T.R."/>
            <person name="Feldblyum T.V."/>
            <person name="Pertea M."/>
            <person name="Allen J."/>
            <person name="Nierman W.C."/>
            <person name="Taracha E.L.N."/>
            <person name="Salzberg S.L."/>
            <person name="White O.R."/>
            <person name="Fitzhugh H.A."/>
            <person name="Morzaria S."/>
            <person name="Venter J.C."/>
            <person name="Fraser C.M."/>
            <person name="Nene V."/>
        </authorList>
    </citation>
    <scope>NUCLEOTIDE SEQUENCE [LARGE SCALE GENOMIC DNA]</scope>
    <source>
        <strain evidence="8 9">Muguga</strain>
    </source>
</reference>
<evidence type="ECO:0000256" key="4">
    <source>
        <dbReference type="ARBA" id="ARBA00022803"/>
    </source>
</evidence>
<protein>
    <recommendedName>
        <fullName evidence="7">Tetratricopeptide SHNi-TPR domain-containing protein</fullName>
    </recommendedName>
</protein>
<evidence type="ECO:0000256" key="3">
    <source>
        <dbReference type="ARBA" id="ARBA00022737"/>
    </source>
</evidence>
<proteinExistence type="inferred from homology"/>
<dbReference type="InterPro" id="IPR051730">
    <property type="entry name" value="NASP-like"/>
</dbReference>
<keyword evidence="5" id="KW-0539">Nucleus</keyword>
<evidence type="ECO:0000256" key="6">
    <source>
        <dbReference type="SAM" id="Coils"/>
    </source>
</evidence>
<evidence type="ECO:0000256" key="1">
    <source>
        <dbReference type="ARBA" id="ARBA00004123"/>
    </source>
</evidence>
<name>Q4MZR0_THEPA</name>
<evidence type="ECO:0000259" key="7">
    <source>
        <dbReference type="Pfam" id="PF10516"/>
    </source>
</evidence>
<dbReference type="SMART" id="SM00028">
    <property type="entry name" value="TPR"/>
    <property type="match status" value="3"/>
</dbReference>
<dbReference type="Gene3D" id="1.25.40.10">
    <property type="entry name" value="Tetratricopeptide repeat domain"/>
    <property type="match status" value="1"/>
</dbReference>
<dbReference type="Proteomes" id="UP000001949">
    <property type="component" value="Unassembled WGS sequence"/>
</dbReference>
<evidence type="ECO:0000256" key="5">
    <source>
        <dbReference type="ARBA" id="ARBA00023242"/>
    </source>
</evidence>
<comment type="subcellular location">
    <subcellularLocation>
        <location evidence="1">Nucleus</location>
    </subcellularLocation>
</comment>
<evidence type="ECO:0000313" key="8">
    <source>
        <dbReference type="EMBL" id="EAN31189.1"/>
    </source>
</evidence>
<dbReference type="InterPro" id="IPR019734">
    <property type="entry name" value="TPR_rpt"/>
</dbReference>
<keyword evidence="6" id="KW-0175">Coiled coil</keyword>
<evidence type="ECO:0000256" key="2">
    <source>
        <dbReference type="ARBA" id="ARBA00008402"/>
    </source>
</evidence>
<feature type="coiled-coil region" evidence="6">
    <location>
        <begin position="205"/>
        <end position="257"/>
    </location>
</feature>
<dbReference type="InterPro" id="IPR019544">
    <property type="entry name" value="Tetratricopeptide_SHNi-TPR_dom"/>
</dbReference>
<dbReference type="GeneID" id="3500164"/>
<comment type="similarity">
    <text evidence="2">Belongs to the NASP family.</text>
</comment>
<dbReference type="AlphaFoldDB" id="Q4MZR0"/>
<comment type="caution">
    <text evidence="8">The sequence shown here is derived from an EMBL/GenBank/DDBJ whole genome shotgun (WGS) entry which is preliminary data.</text>
</comment>
<evidence type="ECO:0000313" key="9">
    <source>
        <dbReference type="Proteomes" id="UP000001949"/>
    </source>
</evidence>
<dbReference type="GO" id="GO:0005654">
    <property type="term" value="C:nucleoplasm"/>
    <property type="evidence" value="ECO:0007669"/>
    <property type="project" value="TreeGrafter"/>
</dbReference>
<feature type="domain" description="Tetratricopeptide SHNi-TPR" evidence="7">
    <location>
        <begin position="148"/>
        <end position="181"/>
    </location>
</feature>
<accession>Q4MZR0</accession>
<dbReference type="OMA" id="EFARKCY"/>
<dbReference type="PANTHER" id="PTHR15081:SF1">
    <property type="entry name" value="NUCLEAR AUTOANTIGENIC SPERM PROTEIN"/>
    <property type="match status" value="1"/>
</dbReference>
<dbReference type="PANTHER" id="PTHR15081">
    <property type="entry name" value="NUCLEAR AUTOANTIGENIC SPERM PROTEIN NASP -RELATED"/>
    <property type="match status" value="1"/>
</dbReference>
<organism evidence="8 9">
    <name type="scientific">Theileria parva</name>
    <name type="common">East coast fever infection agent</name>
    <dbReference type="NCBI Taxonomy" id="5875"/>
    <lineage>
        <taxon>Eukaryota</taxon>
        <taxon>Sar</taxon>
        <taxon>Alveolata</taxon>
        <taxon>Apicomplexa</taxon>
        <taxon>Aconoidasida</taxon>
        <taxon>Piroplasmida</taxon>
        <taxon>Theileriidae</taxon>
        <taxon>Theileria</taxon>
    </lineage>
</organism>
<dbReference type="GO" id="GO:0006335">
    <property type="term" value="P:DNA replication-dependent chromatin assembly"/>
    <property type="evidence" value="ECO:0007669"/>
    <property type="project" value="TreeGrafter"/>
</dbReference>
<dbReference type="EMBL" id="AAGK01000005">
    <property type="protein sequence ID" value="EAN31189.1"/>
    <property type="molecule type" value="Genomic_DNA"/>
</dbReference>
<dbReference type="InParanoid" id="Q4MZR0"/>
<dbReference type="VEuPathDB" id="PiroplasmaDB:TpMuguga_03g00452"/>
<dbReference type="Pfam" id="PF10516">
    <property type="entry name" value="SHNi-TPR"/>
    <property type="match status" value="1"/>
</dbReference>
<dbReference type="eggNOG" id="ENOG502SQCJ">
    <property type="taxonomic scope" value="Eukaryota"/>
</dbReference>
<dbReference type="InterPro" id="IPR011990">
    <property type="entry name" value="TPR-like_helical_dom_sf"/>
</dbReference>